<dbReference type="InterPro" id="IPR015500">
    <property type="entry name" value="Peptidase_S8_subtilisin-rel"/>
</dbReference>
<dbReference type="Gene3D" id="3.40.50.200">
    <property type="entry name" value="Peptidase S8/S53 domain"/>
    <property type="match status" value="1"/>
</dbReference>
<dbReference type="PRINTS" id="PR00723">
    <property type="entry name" value="SUBTILISIN"/>
</dbReference>
<dbReference type="PANTHER" id="PTHR10795">
    <property type="entry name" value="PROPROTEIN CONVERTASE SUBTILISIN/KEXIN"/>
    <property type="match status" value="1"/>
</dbReference>
<dbReference type="EMBL" id="FRFG01000037">
    <property type="protein sequence ID" value="SHO57338.1"/>
    <property type="molecule type" value="Genomic_DNA"/>
</dbReference>
<feature type="signal peptide" evidence="7">
    <location>
        <begin position="1"/>
        <end position="28"/>
    </location>
</feature>
<dbReference type="InterPro" id="IPR036852">
    <property type="entry name" value="Peptidase_S8/S53_dom_sf"/>
</dbReference>
<protein>
    <submittedName>
        <fullName evidence="9">Minor extracellular protease vpr</fullName>
        <ecNumber evidence="9">3.4.21.-</ecNumber>
    </submittedName>
</protein>
<feature type="active site" description="Charge relay system" evidence="4 5">
    <location>
        <position position="266"/>
    </location>
</feature>
<dbReference type="PROSITE" id="PS51892">
    <property type="entry name" value="SUBTILASE"/>
    <property type="match status" value="1"/>
</dbReference>
<keyword evidence="10" id="KW-1185">Reference proteome</keyword>
<comment type="similarity">
    <text evidence="5 6">Belongs to the peptidase S8 family.</text>
</comment>
<sequence length="1062" mass="112839">MRVNSQHVLIKIVPWLMACAAAMSSVHAAELKVITKGQGHAPVSSTTEGNAKSLSAGLKAQANPSAVARYILVGQAPSVASYRGSIEGYASTKSLSTGKLNMRSSAAIAYQGYLKTTQAELISQIEATLGRGVNVTGQMQVAINAIVIELTASEAAKISALSGIESITRDRVSKLKGSQTITDASGASRSGSKRFHHSAQMMSASRSVLTADATDISELQGGFTWIKANDLWQGVSRAQGTFGDGAIGQGTGKSTMGEGMVVGVIDSGINPHSPSFAVTGGDGYTVKNPRSSYYGVCDPKSSVYDATFPCNDKLIGAWGYSGIDNGSPVDTNGHGSHTASTAAGNVVYGASLTTKMGSTITRDIAGVAPHANVIAYRACNENARCPESAMLAMIDQAIQDGVDVINFSVGVVHGSDPWVATDGKAFLSAMDAGIFVAVCAGNSGPGAGTIWTPANSPWVTAVADGSQQVIYKNALIDMQGGDTPPPEHIAGEWITDSYGPAEIIDAGQLGNTYCEKDKFTTKFDGAIVVCRYSTEVSTEDREAATFDNGAGAVVIVARKENSNQVPMGPGFLLAIEQEKRKVVITYRDGQRLLAWLDSGSGHTATLSGTRPEVDPGLADILAYDTSRGPNKVATSVVKPDITGPGKGIFAAFKEGYAIEYGTSMASPHIAGGAALLHSIHPDWTPMQIQSAMMTTSTPWVRKADGLRQATPFDMGAGRLDLERAARAGLLLDETRDNFLKADPYEGGDPAALNLASLGQQSCILSCSWQRTVTNGQDITTHWLYQYTPFISVSPAYFSLAPGESQTITFTVDMMNSPADAWRFDQITLKSLTYGVPDAHFPMAAFSASSNFNQLTGVDIVAKKEEGSTTISGLKARTVTDAQVTIYGPQKPTQFSDTISFADNNYGWYYYDYIVQVPEGAKRLVADITQTDAKNLEIYVGEGTEVDFEHYSYAANNYLRSDQYLNVPVPDSETIWIAVRGYRDGNPPTFSYQLDVAMLSASPEHLSVNVPEFVPAGQRFSAEVNYQLPGSEAGERYYGAFTMGTDSEHPDNLGAIGLNFIRK</sequence>
<evidence type="ECO:0000256" key="5">
    <source>
        <dbReference type="PROSITE-ProRule" id="PRU01240"/>
    </source>
</evidence>
<organism evidence="9 10">
    <name type="scientific">Vibrio quintilis</name>
    <dbReference type="NCBI Taxonomy" id="1117707"/>
    <lineage>
        <taxon>Bacteria</taxon>
        <taxon>Pseudomonadati</taxon>
        <taxon>Pseudomonadota</taxon>
        <taxon>Gammaproteobacteria</taxon>
        <taxon>Vibrionales</taxon>
        <taxon>Vibrionaceae</taxon>
        <taxon>Vibrio</taxon>
    </lineage>
</organism>
<dbReference type="PROSITE" id="PS00138">
    <property type="entry name" value="SUBTILASE_SER"/>
    <property type="match status" value="1"/>
</dbReference>
<dbReference type="GO" id="GO:0004252">
    <property type="term" value="F:serine-type endopeptidase activity"/>
    <property type="evidence" value="ECO:0007669"/>
    <property type="project" value="UniProtKB-UniRule"/>
</dbReference>
<keyword evidence="7" id="KW-0732">Signal</keyword>
<feature type="active site" description="Charge relay system" evidence="4 5">
    <location>
        <position position="663"/>
    </location>
</feature>
<evidence type="ECO:0000259" key="8">
    <source>
        <dbReference type="Pfam" id="PF00082"/>
    </source>
</evidence>
<dbReference type="InterPro" id="IPR023828">
    <property type="entry name" value="Peptidase_S8_Ser-AS"/>
</dbReference>
<dbReference type="GO" id="GO:0006508">
    <property type="term" value="P:proteolysis"/>
    <property type="evidence" value="ECO:0007669"/>
    <property type="project" value="UniProtKB-KW"/>
</dbReference>
<evidence type="ECO:0000313" key="9">
    <source>
        <dbReference type="EMBL" id="SHO57338.1"/>
    </source>
</evidence>
<evidence type="ECO:0000256" key="6">
    <source>
        <dbReference type="RuleBase" id="RU003355"/>
    </source>
</evidence>
<gene>
    <name evidence="9" type="primary">vpr_2</name>
    <name evidence="9" type="ORF">VQ7734_03107</name>
</gene>
<dbReference type="Gene3D" id="2.60.120.380">
    <property type="match status" value="1"/>
</dbReference>
<proteinExistence type="inferred from homology"/>
<dbReference type="Gene3D" id="3.50.30.30">
    <property type="match status" value="1"/>
</dbReference>
<dbReference type="Pfam" id="PF00082">
    <property type="entry name" value="Peptidase_S8"/>
    <property type="match status" value="1"/>
</dbReference>
<accession>A0A1M7YXJ4</accession>
<keyword evidence="2 5" id="KW-0378">Hydrolase</keyword>
<keyword evidence="3 5" id="KW-0720">Serine protease</keyword>
<dbReference type="CDD" id="cd02120">
    <property type="entry name" value="PA_subtilisin_like"/>
    <property type="match status" value="1"/>
</dbReference>
<evidence type="ECO:0000313" key="10">
    <source>
        <dbReference type="Proteomes" id="UP000184600"/>
    </source>
</evidence>
<evidence type="ECO:0000256" key="2">
    <source>
        <dbReference type="ARBA" id="ARBA00022801"/>
    </source>
</evidence>
<reference evidence="10" key="1">
    <citation type="submission" date="2016-12" db="EMBL/GenBank/DDBJ databases">
        <authorList>
            <person name="Rodrigo-Torres L."/>
            <person name="Arahal R.D."/>
            <person name="Lucena T."/>
        </authorList>
    </citation>
    <scope>NUCLEOTIDE SEQUENCE [LARGE SCALE GENOMIC DNA]</scope>
</reference>
<dbReference type="AlphaFoldDB" id="A0A1M7YXJ4"/>
<feature type="chain" id="PRO_5013088170" evidence="7">
    <location>
        <begin position="29"/>
        <end position="1062"/>
    </location>
</feature>
<feature type="active site" description="Charge relay system" evidence="4 5">
    <location>
        <position position="334"/>
    </location>
</feature>
<keyword evidence="1 5" id="KW-0645">Protease</keyword>
<evidence type="ECO:0000256" key="7">
    <source>
        <dbReference type="SAM" id="SignalP"/>
    </source>
</evidence>
<name>A0A1M7YXJ4_9VIBR</name>
<dbReference type="InterPro" id="IPR000209">
    <property type="entry name" value="Peptidase_S8/S53_dom"/>
</dbReference>
<dbReference type="Proteomes" id="UP000184600">
    <property type="component" value="Unassembled WGS sequence"/>
</dbReference>
<dbReference type="PROSITE" id="PS00136">
    <property type="entry name" value="SUBTILASE_ASP"/>
    <property type="match status" value="1"/>
</dbReference>
<dbReference type="EC" id="3.4.21.-" evidence="9"/>
<dbReference type="InterPro" id="IPR045051">
    <property type="entry name" value="SBT"/>
</dbReference>
<evidence type="ECO:0000256" key="3">
    <source>
        <dbReference type="ARBA" id="ARBA00022825"/>
    </source>
</evidence>
<dbReference type="STRING" id="1117707.VQ7734_03107"/>
<feature type="domain" description="Peptidase S8/S53" evidence="8">
    <location>
        <begin position="257"/>
        <end position="712"/>
    </location>
</feature>
<evidence type="ECO:0000256" key="4">
    <source>
        <dbReference type="PIRSR" id="PIRSR615500-1"/>
    </source>
</evidence>
<dbReference type="InterPro" id="IPR023827">
    <property type="entry name" value="Peptidase_S8_Asp-AS"/>
</dbReference>
<evidence type="ECO:0000256" key="1">
    <source>
        <dbReference type="ARBA" id="ARBA00022670"/>
    </source>
</evidence>
<dbReference type="SUPFAM" id="SSF52743">
    <property type="entry name" value="Subtilisin-like"/>
    <property type="match status" value="1"/>
</dbReference>